<feature type="signal peptide" evidence="9">
    <location>
        <begin position="1"/>
        <end position="18"/>
    </location>
</feature>
<keyword evidence="8" id="KW-0449">Lipoprotein</keyword>
<dbReference type="GO" id="GO:0005576">
    <property type="term" value="C:extracellular region"/>
    <property type="evidence" value="ECO:0007669"/>
    <property type="project" value="UniProtKB-SubCell"/>
</dbReference>
<dbReference type="InterPro" id="IPR008427">
    <property type="entry name" value="Extracellular_membr_CFEM_dom"/>
</dbReference>
<dbReference type="Proteomes" id="UP000326268">
    <property type="component" value="Unassembled WGS sequence"/>
</dbReference>
<name>A0A5N6ZL11_9EURO</name>
<keyword evidence="7" id="KW-1015">Disulfide bond</keyword>
<evidence type="ECO:0000256" key="3">
    <source>
        <dbReference type="ARBA" id="ARBA00010031"/>
    </source>
</evidence>
<evidence type="ECO:0000256" key="2">
    <source>
        <dbReference type="ARBA" id="ARBA00004613"/>
    </source>
</evidence>
<gene>
    <name evidence="11" type="ORF">BDV27DRAFT_137942</name>
</gene>
<dbReference type="GO" id="GO:0098552">
    <property type="term" value="C:side of membrane"/>
    <property type="evidence" value="ECO:0007669"/>
    <property type="project" value="UniProtKB-KW"/>
</dbReference>
<keyword evidence="4" id="KW-0964">Secreted</keyword>
<dbReference type="RefSeq" id="XP_031921395.1">
    <property type="nucleotide sequence ID" value="XM_032069111.1"/>
</dbReference>
<comment type="similarity">
    <text evidence="3">Belongs to the RBT5 family.</text>
</comment>
<evidence type="ECO:0000256" key="1">
    <source>
        <dbReference type="ARBA" id="ARBA00004589"/>
    </source>
</evidence>
<keyword evidence="5" id="KW-0336">GPI-anchor</keyword>
<feature type="domain" description="CFEM" evidence="10">
    <location>
        <begin position="18"/>
        <end position="84"/>
    </location>
</feature>
<organism evidence="11 12">
    <name type="scientific">Aspergillus caelatus</name>
    <dbReference type="NCBI Taxonomy" id="61420"/>
    <lineage>
        <taxon>Eukaryota</taxon>
        <taxon>Fungi</taxon>
        <taxon>Dikarya</taxon>
        <taxon>Ascomycota</taxon>
        <taxon>Pezizomycotina</taxon>
        <taxon>Eurotiomycetes</taxon>
        <taxon>Eurotiomycetidae</taxon>
        <taxon>Eurotiales</taxon>
        <taxon>Aspergillaceae</taxon>
        <taxon>Aspergillus</taxon>
        <taxon>Aspergillus subgen. Circumdati</taxon>
    </lineage>
</organism>
<evidence type="ECO:0000313" key="11">
    <source>
        <dbReference type="EMBL" id="KAE8358314.1"/>
    </source>
</evidence>
<keyword evidence="5" id="KW-0472">Membrane</keyword>
<dbReference type="OrthoDB" id="4491970at2759"/>
<feature type="chain" id="PRO_5024799670" description="CFEM domain-containing protein" evidence="9">
    <location>
        <begin position="19"/>
        <end position="86"/>
    </location>
</feature>
<keyword evidence="6 9" id="KW-0732">Signal</keyword>
<comment type="subcellular location">
    <subcellularLocation>
        <location evidence="1">Membrane</location>
        <topology evidence="1">Lipid-anchor</topology>
        <topology evidence="1">GPI-anchor</topology>
    </subcellularLocation>
    <subcellularLocation>
        <location evidence="2">Secreted</location>
    </subcellularLocation>
</comment>
<keyword evidence="12" id="KW-1185">Reference proteome</keyword>
<evidence type="ECO:0000256" key="6">
    <source>
        <dbReference type="ARBA" id="ARBA00022729"/>
    </source>
</evidence>
<dbReference type="Pfam" id="PF05730">
    <property type="entry name" value="CFEM"/>
    <property type="match status" value="1"/>
</dbReference>
<dbReference type="AlphaFoldDB" id="A0A5N6ZL11"/>
<accession>A0A5N6ZL11</accession>
<protein>
    <recommendedName>
        <fullName evidence="10">CFEM domain-containing protein</fullName>
    </recommendedName>
</protein>
<evidence type="ECO:0000256" key="7">
    <source>
        <dbReference type="ARBA" id="ARBA00023157"/>
    </source>
</evidence>
<proteinExistence type="inferred from homology"/>
<evidence type="ECO:0000256" key="4">
    <source>
        <dbReference type="ARBA" id="ARBA00022525"/>
    </source>
</evidence>
<evidence type="ECO:0000259" key="10">
    <source>
        <dbReference type="Pfam" id="PF05730"/>
    </source>
</evidence>
<evidence type="ECO:0000256" key="8">
    <source>
        <dbReference type="ARBA" id="ARBA00023288"/>
    </source>
</evidence>
<keyword evidence="5" id="KW-0325">Glycoprotein</keyword>
<evidence type="ECO:0000256" key="9">
    <source>
        <dbReference type="SAM" id="SignalP"/>
    </source>
</evidence>
<dbReference type="GeneID" id="43653557"/>
<sequence length="86" mass="9342">MKLSLAVSLTALVAAVVAQQVPPCVDVCFNKQQECPDEWNFVCLCENEKFHIAMTQCMRGGNGESGKCSEEDQSIARILLDAACGF</sequence>
<dbReference type="EMBL" id="ML737906">
    <property type="protein sequence ID" value="KAE8358314.1"/>
    <property type="molecule type" value="Genomic_DNA"/>
</dbReference>
<evidence type="ECO:0000256" key="5">
    <source>
        <dbReference type="ARBA" id="ARBA00022622"/>
    </source>
</evidence>
<evidence type="ECO:0000313" key="12">
    <source>
        <dbReference type="Proteomes" id="UP000326268"/>
    </source>
</evidence>
<reference evidence="11 12" key="1">
    <citation type="submission" date="2019-04" db="EMBL/GenBank/DDBJ databases">
        <title>Friends and foes A comparative genomics studyof 23 Aspergillus species from section Flavi.</title>
        <authorList>
            <consortium name="DOE Joint Genome Institute"/>
            <person name="Kjaerbolling I."/>
            <person name="Vesth T."/>
            <person name="Frisvad J.C."/>
            <person name="Nybo J.L."/>
            <person name="Theobald S."/>
            <person name="Kildgaard S."/>
            <person name="Isbrandt T."/>
            <person name="Kuo A."/>
            <person name="Sato A."/>
            <person name="Lyhne E.K."/>
            <person name="Kogle M.E."/>
            <person name="Wiebenga A."/>
            <person name="Kun R.S."/>
            <person name="Lubbers R.J."/>
            <person name="Makela M.R."/>
            <person name="Barry K."/>
            <person name="Chovatia M."/>
            <person name="Clum A."/>
            <person name="Daum C."/>
            <person name="Haridas S."/>
            <person name="He G."/>
            <person name="LaButti K."/>
            <person name="Lipzen A."/>
            <person name="Mondo S."/>
            <person name="Riley R."/>
            <person name="Salamov A."/>
            <person name="Simmons B.A."/>
            <person name="Magnuson J.K."/>
            <person name="Henrissat B."/>
            <person name="Mortensen U.H."/>
            <person name="Larsen T.O."/>
            <person name="Devries R.P."/>
            <person name="Grigoriev I.V."/>
            <person name="Machida M."/>
            <person name="Baker S.E."/>
            <person name="Andersen M.R."/>
        </authorList>
    </citation>
    <scope>NUCLEOTIDE SEQUENCE [LARGE SCALE GENOMIC DNA]</scope>
    <source>
        <strain evidence="11 12">CBS 763.97</strain>
    </source>
</reference>